<evidence type="ECO:0000313" key="1">
    <source>
        <dbReference type="EMBL" id="JAT23130.1"/>
    </source>
</evidence>
<accession>A0A1B6LHL8</accession>
<feature type="non-terminal residue" evidence="1">
    <location>
        <position position="135"/>
    </location>
</feature>
<organism evidence="1">
    <name type="scientific">Graphocephala atropunctata</name>
    <dbReference type="NCBI Taxonomy" id="36148"/>
    <lineage>
        <taxon>Eukaryota</taxon>
        <taxon>Metazoa</taxon>
        <taxon>Ecdysozoa</taxon>
        <taxon>Arthropoda</taxon>
        <taxon>Hexapoda</taxon>
        <taxon>Insecta</taxon>
        <taxon>Pterygota</taxon>
        <taxon>Neoptera</taxon>
        <taxon>Paraneoptera</taxon>
        <taxon>Hemiptera</taxon>
        <taxon>Auchenorrhyncha</taxon>
        <taxon>Membracoidea</taxon>
        <taxon>Cicadellidae</taxon>
        <taxon>Cicadellinae</taxon>
        <taxon>Cicadellini</taxon>
        <taxon>Graphocephala</taxon>
    </lineage>
</organism>
<protein>
    <submittedName>
        <fullName evidence="1">Uncharacterized protein</fullName>
    </submittedName>
</protein>
<dbReference type="EMBL" id="GEBQ01016847">
    <property type="protein sequence ID" value="JAT23130.1"/>
    <property type="molecule type" value="Transcribed_RNA"/>
</dbReference>
<gene>
    <name evidence="1" type="ORF">g.51791</name>
</gene>
<name>A0A1B6LHL8_9HEMI</name>
<sequence length="135" mass="15046">SDPAADKPVMDSTAIENCLSQLLSKGTVIDCIVTKLAGRIEEIVQDAVAGTVKPLLDEVAALRREVMTLQETVSMLDTRLRSRTDELEQYQRRNNLRVFGISETDGEDTDTIVAKLFEERLDVDIPVSCLDLTHR</sequence>
<feature type="non-terminal residue" evidence="1">
    <location>
        <position position="1"/>
    </location>
</feature>
<proteinExistence type="predicted"/>
<dbReference type="AlphaFoldDB" id="A0A1B6LHL8"/>
<reference evidence="1" key="1">
    <citation type="submission" date="2015-11" db="EMBL/GenBank/DDBJ databases">
        <title>De novo transcriptome assembly of four potential Pierce s Disease insect vectors from Arizona vineyards.</title>
        <authorList>
            <person name="Tassone E.E."/>
        </authorList>
    </citation>
    <scope>NUCLEOTIDE SEQUENCE</scope>
</reference>